<keyword evidence="3" id="KW-1185">Reference proteome</keyword>
<sequence>MELQVVSFLLRHQPYIPALSELGRKVSRFLGPSPNLSLSEACVYDSIALLDWIWDSSCTSIAERSSGWSLHNFLRSDNDYYKWEFAKGMQFVARGGNMKILECFFQHFEGCGVTTDIVDLAACNGHLEVLIYLQEHTTVVHENFPKTGLVLAITCAGEVMVSFWLVKKAMVTSPNGWWKIGLMLSVLKRPRPSFVLLWLVVLWILLSPFYQQTDTSLTMLQSFPIR</sequence>
<organism evidence="2 3">
    <name type="scientific">Phytophthora citrophthora</name>
    <dbReference type="NCBI Taxonomy" id="4793"/>
    <lineage>
        <taxon>Eukaryota</taxon>
        <taxon>Sar</taxon>
        <taxon>Stramenopiles</taxon>
        <taxon>Oomycota</taxon>
        <taxon>Peronosporomycetes</taxon>
        <taxon>Peronosporales</taxon>
        <taxon>Peronosporaceae</taxon>
        <taxon>Phytophthora</taxon>
    </lineage>
</organism>
<keyword evidence="1" id="KW-0812">Transmembrane</keyword>
<dbReference type="AlphaFoldDB" id="A0AAD9G0Z7"/>
<evidence type="ECO:0000313" key="3">
    <source>
        <dbReference type="Proteomes" id="UP001259832"/>
    </source>
</evidence>
<dbReference type="Proteomes" id="UP001259832">
    <property type="component" value="Unassembled WGS sequence"/>
</dbReference>
<reference evidence="2" key="1">
    <citation type="submission" date="2023-08" db="EMBL/GenBank/DDBJ databases">
        <title>Reference Genome Resource for the Citrus Pathogen Phytophthora citrophthora.</title>
        <authorList>
            <person name="Moller H."/>
            <person name="Coetzee B."/>
            <person name="Rose L.J."/>
            <person name="Van Niekerk J.M."/>
        </authorList>
    </citation>
    <scope>NUCLEOTIDE SEQUENCE</scope>
    <source>
        <strain evidence="2">STE-U-9442</strain>
    </source>
</reference>
<gene>
    <name evidence="2" type="ORF">P3T76_014541</name>
</gene>
<name>A0AAD9G0Z7_9STRA</name>
<accession>A0AAD9G0Z7</accession>
<evidence type="ECO:0000256" key="1">
    <source>
        <dbReference type="SAM" id="Phobius"/>
    </source>
</evidence>
<protein>
    <submittedName>
        <fullName evidence="2">Uncharacterized protein</fullName>
    </submittedName>
</protein>
<comment type="caution">
    <text evidence="2">The sequence shown here is derived from an EMBL/GenBank/DDBJ whole genome shotgun (WGS) entry which is preliminary data.</text>
</comment>
<evidence type="ECO:0000313" key="2">
    <source>
        <dbReference type="EMBL" id="KAK1930044.1"/>
    </source>
</evidence>
<keyword evidence="1" id="KW-0472">Membrane</keyword>
<proteinExistence type="predicted"/>
<dbReference type="EMBL" id="JASMQC010000042">
    <property type="protein sequence ID" value="KAK1930044.1"/>
    <property type="molecule type" value="Genomic_DNA"/>
</dbReference>
<feature type="transmembrane region" description="Helical" evidence="1">
    <location>
        <begin position="193"/>
        <end position="210"/>
    </location>
</feature>
<keyword evidence="1" id="KW-1133">Transmembrane helix</keyword>